<accession>A0A448XR58</accession>
<feature type="compositionally biased region" description="Basic residues" evidence="1">
    <location>
        <begin position="57"/>
        <end position="71"/>
    </location>
</feature>
<dbReference type="AlphaFoldDB" id="A0A448XR58"/>
<evidence type="ECO:0000313" key="2">
    <source>
        <dbReference type="EMBL" id="VEL42889.1"/>
    </source>
</evidence>
<evidence type="ECO:0000313" key="3">
    <source>
        <dbReference type="Proteomes" id="UP000784294"/>
    </source>
</evidence>
<sequence length="216" mass="23785">MAASAIANSNYHCSVSYQPCYSSSSFLSPPSHSQSTHLGVSSSSIMTSSNSQFHSSQSHHLHSQVQHQHHANIRPLPESLVPLNLPEIIDYEHSIGTSETHRSSLFSHSHSASTPDSGFQGSLSLVSLHHNHHPQLHYAQHQLNHSAYIRSTETALFSLSTDDYWKAYSGEQHTTTHHPVTLHHHHPLPSQNQNQTPNSNNYLSITSLAGSTGKSL</sequence>
<feature type="compositionally biased region" description="Polar residues" evidence="1">
    <location>
        <begin position="202"/>
        <end position="216"/>
    </location>
</feature>
<feature type="compositionally biased region" description="Low complexity" evidence="1">
    <location>
        <begin position="37"/>
        <end position="56"/>
    </location>
</feature>
<comment type="caution">
    <text evidence="2">The sequence shown here is derived from an EMBL/GenBank/DDBJ whole genome shotgun (WGS) entry which is preliminary data.</text>
</comment>
<feature type="region of interest" description="Disordered" evidence="1">
    <location>
        <begin position="37"/>
        <end position="71"/>
    </location>
</feature>
<feature type="region of interest" description="Disordered" evidence="1">
    <location>
        <begin position="176"/>
        <end position="216"/>
    </location>
</feature>
<dbReference type="EMBL" id="CAAALY010277333">
    <property type="protein sequence ID" value="VEL42889.1"/>
    <property type="molecule type" value="Genomic_DNA"/>
</dbReference>
<evidence type="ECO:0000256" key="1">
    <source>
        <dbReference type="SAM" id="MobiDB-lite"/>
    </source>
</evidence>
<keyword evidence="3" id="KW-1185">Reference proteome</keyword>
<organism evidence="2 3">
    <name type="scientific">Protopolystoma xenopodis</name>
    <dbReference type="NCBI Taxonomy" id="117903"/>
    <lineage>
        <taxon>Eukaryota</taxon>
        <taxon>Metazoa</taxon>
        <taxon>Spiralia</taxon>
        <taxon>Lophotrochozoa</taxon>
        <taxon>Platyhelminthes</taxon>
        <taxon>Monogenea</taxon>
        <taxon>Polyopisthocotylea</taxon>
        <taxon>Polystomatidea</taxon>
        <taxon>Polystomatidae</taxon>
        <taxon>Protopolystoma</taxon>
    </lineage>
</organism>
<name>A0A448XR58_9PLAT</name>
<feature type="compositionally biased region" description="Low complexity" evidence="1">
    <location>
        <begin position="188"/>
        <end position="201"/>
    </location>
</feature>
<proteinExistence type="predicted"/>
<dbReference type="Proteomes" id="UP000784294">
    <property type="component" value="Unassembled WGS sequence"/>
</dbReference>
<protein>
    <submittedName>
        <fullName evidence="2">Uncharacterized protein</fullName>
    </submittedName>
</protein>
<gene>
    <name evidence="2" type="ORF">PXEA_LOCUS36329</name>
</gene>
<reference evidence="2" key="1">
    <citation type="submission" date="2018-11" db="EMBL/GenBank/DDBJ databases">
        <authorList>
            <consortium name="Pathogen Informatics"/>
        </authorList>
    </citation>
    <scope>NUCLEOTIDE SEQUENCE</scope>
</reference>